<accession>A0A0L0D1S5</accession>
<gene>
    <name evidence="3" type="ORF">AMSG_02668</name>
</gene>
<evidence type="ECO:0000313" key="4">
    <source>
        <dbReference type="Proteomes" id="UP000054408"/>
    </source>
</evidence>
<reference evidence="3 4" key="1">
    <citation type="submission" date="2010-05" db="EMBL/GenBank/DDBJ databases">
        <title>The Genome Sequence of Thecamonas trahens ATCC 50062.</title>
        <authorList>
            <consortium name="The Broad Institute Genome Sequencing Platform"/>
            <person name="Russ C."/>
            <person name="Cuomo C."/>
            <person name="Shea T."/>
            <person name="Young S.K."/>
            <person name="Zeng Q."/>
            <person name="Koehrsen M."/>
            <person name="Haas B."/>
            <person name="Borodovsky M."/>
            <person name="Guigo R."/>
            <person name="Alvarado L."/>
            <person name="Berlin A."/>
            <person name="Bochicchio J."/>
            <person name="Borenstein D."/>
            <person name="Chapman S."/>
            <person name="Chen Z."/>
            <person name="Freedman E."/>
            <person name="Gellesch M."/>
            <person name="Goldberg J."/>
            <person name="Griggs A."/>
            <person name="Gujja S."/>
            <person name="Heilman E."/>
            <person name="Heiman D."/>
            <person name="Hepburn T."/>
            <person name="Howarth C."/>
            <person name="Jen D."/>
            <person name="Larson L."/>
            <person name="Mehta T."/>
            <person name="Park D."/>
            <person name="Pearson M."/>
            <person name="Roberts A."/>
            <person name="Saif S."/>
            <person name="Shenoy N."/>
            <person name="Sisk P."/>
            <person name="Stolte C."/>
            <person name="Sykes S."/>
            <person name="Thomson T."/>
            <person name="Walk T."/>
            <person name="White J."/>
            <person name="Yandava C."/>
            <person name="Burger G."/>
            <person name="Gray M.W."/>
            <person name="Holland P.W.H."/>
            <person name="King N."/>
            <person name="Lang F.B.F."/>
            <person name="Roger A.J."/>
            <person name="Ruiz-Trillo I."/>
            <person name="Lander E."/>
            <person name="Nusbaum C."/>
        </authorList>
    </citation>
    <scope>NUCLEOTIDE SEQUENCE [LARGE SCALE GENOMIC DNA]</scope>
    <source>
        <strain evidence="3 4">ATCC 50062</strain>
    </source>
</reference>
<dbReference type="AlphaFoldDB" id="A0A0L0D1S5"/>
<keyword evidence="2" id="KW-0812">Transmembrane</keyword>
<protein>
    <submittedName>
        <fullName evidence="3">Uncharacterized protein</fullName>
    </submittedName>
</protein>
<proteinExistence type="predicted"/>
<keyword evidence="2" id="KW-1133">Transmembrane helix</keyword>
<evidence type="ECO:0000313" key="3">
    <source>
        <dbReference type="EMBL" id="KNC46217.1"/>
    </source>
</evidence>
<dbReference type="Proteomes" id="UP000054408">
    <property type="component" value="Unassembled WGS sequence"/>
</dbReference>
<name>A0A0L0D1S5_THETB</name>
<feature type="compositionally biased region" description="Polar residues" evidence="1">
    <location>
        <begin position="1259"/>
        <end position="1268"/>
    </location>
</feature>
<keyword evidence="2" id="KW-0472">Membrane</keyword>
<sequence>MAGWSRGAVGRTLVMVAVGMHIVLVLSSQSSLVAATLPTLTFRSSSSETSRLVTAGDKVPLIVSISSTCPAPSGCSFNITCVGQTLGNVTALTHIVIGSTVWSADNVTASAVVDVYDCLAFVHYLDSGLVSDPSNVLQLDVRPRPSGHISVAPATAFVGQKIGASVSFTGGGTFDPGDFEIRKSSPPYAVTNFLGTRGPTKTNPLYISPFYTEPFEAGDLHPAAIPTLLRIYVVITNTERGSVVVEAPARLELFPAPSFNLSLASGPLLTYSANASLVVSQLVFDTPSANLAIELVSLSNGSTVATASYTIAGPTPAPLDLVHNAVVPSSHWAPYSSWAFRVTITDGRGAEAAPVVSPAWQLVPPAAFSALTPATTTANVSTVVSTYLTAGGVLPINATLVIALPSGEAVWTSHHSIAAAADWIFLADVTLSVPEVYNVSVTGADALGVPMFALATNLVVNRPLSPGGGPATPDPVVATWTTTRTTAGTPAPLTVAFSGGTPPFALTIVAHAQASEPRAGNVTTLYSTIASLPATGLAVTFSDADVIALGSNVVFYVRVVDSVGAVLDIPANMSSVLSLALRPTIDTTGMSMTSQSLTSGALLNLTVGSVSGGHGVPSEFTYDVAIISFPSGVVLFSFPGLVLSPDGVVAVGPLPVASVTFANISITARDALGGLGHPLLLPLTLYPALIAGSMSAGRANITSVGADPLSVTIASASGGQPPYHASVWLERLDGERGLVTIVPITAAETTVLVPVPSTVGDYTLHSAVVDASGWTAPLVNASSVVTIVPRPLVDVVVPSLANTTAGVTITFSASVIHGIAPLMSAVVDVVDASAPGTVLVASAAAVELAPQSFIFSYDFAATPPLYNRASLVALALSVTDAHGAQSLSFVTPGAAIAPPVSITGLRLETVAGVDIVGGAVTAGLQLRAVADVDGGTGELAASVAVDGAVLVTGDAERGAAWRSSAWVAGTETDGQVDVAVTVRDALGSQGQATLAAVRINPQPSARVEVAGSGVRTVGESVVVSVVDAIGGTGSLAFDVSVEDVASSTTLNSSAAVGSAPGSVSLEVLAGYAAADDSVREIRFVARLTDALGAVAVRGGVSATVLVAPVSGRVAANASPPSGGGIDMTLIAVVAAVAGICLACIILGIVIAVCSGSDDDDDAHKPPEAAYGVNAALDADIAAYDFGAGAESDATSVGVADAEELLAAGDVPVAAATPRLFVHTTTLPPKPPPPIGFAGAALSRPTTTPGALPPKPVHVPSTTEIFGQQ</sequence>
<feature type="transmembrane region" description="Helical" evidence="2">
    <location>
        <begin position="1129"/>
        <end position="1153"/>
    </location>
</feature>
<evidence type="ECO:0000256" key="2">
    <source>
        <dbReference type="SAM" id="Phobius"/>
    </source>
</evidence>
<evidence type="ECO:0000256" key="1">
    <source>
        <dbReference type="SAM" id="MobiDB-lite"/>
    </source>
</evidence>
<feature type="region of interest" description="Disordered" evidence="1">
    <location>
        <begin position="1235"/>
        <end position="1268"/>
    </location>
</feature>
<organism evidence="3 4">
    <name type="scientific">Thecamonas trahens ATCC 50062</name>
    <dbReference type="NCBI Taxonomy" id="461836"/>
    <lineage>
        <taxon>Eukaryota</taxon>
        <taxon>Apusozoa</taxon>
        <taxon>Apusomonadida</taxon>
        <taxon>Apusomonadidae</taxon>
        <taxon>Thecamonas</taxon>
    </lineage>
</organism>
<keyword evidence="4" id="KW-1185">Reference proteome</keyword>
<dbReference type="EMBL" id="GL349442">
    <property type="protein sequence ID" value="KNC46217.1"/>
    <property type="molecule type" value="Genomic_DNA"/>
</dbReference>
<dbReference type="RefSeq" id="XP_013760514.1">
    <property type="nucleotide sequence ID" value="XM_013905060.1"/>
</dbReference>
<dbReference type="GeneID" id="25562327"/>